<dbReference type="FunFam" id="3.30.930.10:FF:000041">
    <property type="entry name" value="Phenylalanyl-tRNA synthetase 2, mitochondrial"/>
    <property type="match status" value="1"/>
</dbReference>
<comment type="catalytic activity">
    <reaction evidence="12">
        <text>tRNA(Phe) + L-phenylalanine + ATP = L-phenylalanyl-tRNA(Phe) + AMP + diphosphate + H(+)</text>
        <dbReference type="Rhea" id="RHEA:19413"/>
        <dbReference type="Rhea" id="RHEA-COMP:9668"/>
        <dbReference type="Rhea" id="RHEA-COMP:9699"/>
        <dbReference type="ChEBI" id="CHEBI:15378"/>
        <dbReference type="ChEBI" id="CHEBI:30616"/>
        <dbReference type="ChEBI" id="CHEBI:33019"/>
        <dbReference type="ChEBI" id="CHEBI:58095"/>
        <dbReference type="ChEBI" id="CHEBI:78442"/>
        <dbReference type="ChEBI" id="CHEBI:78531"/>
        <dbReference type="ChEBI" id="CHEBI:456215"/>
        <dbReference type="EC" id="6.1.1.20"/>
    </reaction>
</comment>
<keyword evidence="10" id="KW-0030">Aminoacyl-tRNA synthetase</keyword>
<evidence type="ECO:0000313" key="13">
    <source>
        <dbReference type="EMBL" id="CAB4038570.1"/>
    </source>
</evidence>
<protein>
    <recommendedName>
        <fullName evidence="3">phenylalanine--tRNA ligase</fullName>
        <ecNumber evidence="3">6.1.1.20</ecNumber>
    </recommendedName>
    <alternativeName>
        <fullName evidence="11">Phenylalanyl-tRNA synthetase</fullName>
    </alternativeName>
</protein>
<dbReference type="EMBL" id="CACRXK020024361">
    <property type="protein sequence ID" value="CAB4038570.1"/>
    <property type="molecule type" value="Genomic_DNA"/>
</dbReference>
<comment type="similarity">
    <text evidence="2">Belongs to the class-II aminoacyl-tRNA synthetase family.</text>
</comment>
<dbReference type="PANTHER" id="PTHR11538">
    <property type="entry name" value="PHENYLALANYL-TRNA SYNTHETASE"/>
    <property type="match status" value="1"/>
</dbReference>
<accession>A0A7D9LUA7</accession>
<dbReference type="GO" id="GO:0000049">
    <property type="term" value="F:tRNA binding"/>
    <property type="evidence" value="ECO:0007669"/>
    <property type="project" value="InterPro"/>
</dbReference>
<evidence type="ECO:0000256" key="4">
    <source>
        <dbReference type="ARBA" id="ARBA00022598"/>
    </source>
</evidence>
<dbReference type="SUPFAM" id="SSF55681">
    <property type="entry name" value="Class II aaRS and biotin synthetases"/>
    <property type="match status" value="1"/>
</dbReference>
<dbReference type="InterPro" id="IPR005121">
    <property type="entry name" value="Fdx_antiC-bd"/>
</dbReference>
<gene>
    <name evidence="13" type="ORF">PACLA_8A010701</name>
</gene>
<keyword evidence="9" id="KW-0496">Mitochondrion</keyword>
<dbReference type="GO" id="GO:0005759">
    <property type="term" value="C:mitochondrial matrix"/>
    <property type="evidence" value="ECO:0007669"/>
    <property type="project" value="UniProtKB-SubCell"/>
</dbReference>
<evidence type="ECO:0000256" key="11">
    <source>
        <dbReference type="ARBA" id="ARBA00031194"/>
    </source>
</evidence>
<dbReference type="GO" id="GO:0004826">
    <property type="term" value="F:phenylalanine-tRNA ligase activity"/>
    <property type="evidence" value="ECO:0007669"/>
    <property type="project" value="UniProtKB-EC"/>
</dbReference>
<dbReference type="OrthoDB" id="4457at2759"/>
<dbReference type="GO" id="GO:0005524">
    <property type="term" value="F:ATP binding"/>
    <property type="evidence" value="ECO:0007669"/>
    <property type="project" value="UniProtKB-KW"/>
</dbReference>
<evidence type="ECO:0000313" key="14">
    <source>
        <dbReference type="Proteomes" id="UP001152795"/>
    </source>
</evidence>
<dbReference type="SUPFAM" id="SSF54991">
    <property type="entry name" value="Anticodon-binding domain of PheRS"/>
    <property type="match status" value="1"/>
</dbReference>
<evidence type="ECO:0000256" key="12">
    <source>
        <dbReference type="ARBA" id="ARBA00049255"/>
    </source>
</evidence>
<comment type="subcellular location">
    <subcellularLocation>
        <location evidence="1">Mitochondrion matrix</location>
    </subcellularLocation>
</comment>
<dbReference type="Proteomes" id="UP001152795">
    <property type="component" value="Unassembled WGS sequence"/>
</dbReference>
<dbReference type="InterPro" id="IPR002319">
    <property type="entry name" value="Phenylalanyl-tRNA_Synthase"/>
</dbReference>
<dbReference type="Gene3D" id="3.30.930.10">
    <property type="entry name" value="Bira Bifunctional Protein, Domain 2"/>
    <property type="match status" value="1"/>
</dbReference>
<dbReference type="InterPro" id="IPR045864">
    <property type="entry name" value="aa-tRNA-synth_II/BPL/LPL"/>
</dbReference>
<name>A0A7D9LUA7_PARCT</name>
<evidence type="ECO:0000256" key="6">
    <source>
        <dbReference type="ARBA" id="ARBA00022840"/>
    </source>
</evidence>
<dbReference type="PROSITE" id="PS51447">
    <property type="entry name" value="FDX_ACB"/>
    <property type="match status" value="1"/>
</dbReference>
<comment type="caution">
    <text evidence="13">The sequence shown here is derived from an EMBL/GenBank/DDBJ whole genome shotgun (WGS) entry which is preliminary data.</text>
</comment>
<dbReference type="InterPro" id="IPR006195">
    <property type="entry name" value="aa-tRNA-synth_II"/>
</dbReference>
<reference evidence="13" key="1">
    <citation type="submission" date="2020-04" db="EMBL/GenBank/DDBJ databases">
        <authorList>
            <person name="Alioto T."/>
            <person name="Alioto T."/>
            <person name="Gomez Garrido J."/>
        </authorList>
    </citation>
    <scope>NUCLEOTIDE SEQUENCE</scope>
    <source>
        <strain evidence="13">A484AB</strain>
    </source>
</reference>
<dbReference type="PANTHER" id="PTHR11538:SF41">
    <property type="entry name" value="PHENYLALANINE--TRNA LIGASE, MITOCHONDRIAL"/>
    <property type="match status" value="1"/>
</dbReference>
<proteinExistence type="inferred from homology"/>
<sequence>MAARVQFLAARMKSFKLFGAFPSRTYFGFERMKTQRFSSGIESVVNDQNRDIIVLGKSYRTDEMTNITPSILSKLDKRLHNLADHPLKILKDKIHTYLYAAHRTRWGSPVFTMIDDVSPVVSIDQNFDSLLVPVNHIARSRNDNYYINKDILLRAHTTAHERELLKMGLDAWVLTGDVYRRDEIDRTHYPVFHQMEGVRLFVKHELFQNYQDALDIFSDDSEQMVEKQVVHSLEAVKLVEHNLKETLSGLVEHLCDKNVEIRWVDAYFPFTHPSWEMEIKVEDEWMELLGCGILQHDILKNAGAGNKIGWAFGIGLERLAMKLFGIPDIRLFWSKDERFLSQFQENKIVQFKPFSKYPPTYKDVSFWISDKYTPNNFYEIVRSTAGDIVEKV</sequence>
<evidence type="ECO:0000256" key="8">
    <source>
        <dbReference type="ARBA" id="ARBA00022946"/>
    </source>
</evidence>
<evidence type="ECO:0000256" key="7">
    <source>
        <dbReference type="ARBA" id="ARBA00022917"/>
    </source>
</evidence>
<evidence type="ECO:0000256" key="3">
    <source>
        <dbReference type="ARBA" id="ARBA00012814"/>
    </source>
</evidence>
<organism evidence="13 14">
    <name type="scientific">Paramuricea clavata</name>
    <name type="common">Red gorgonian</name>
    <name type="synonym">Violescent sea-whip</name>
    <dbReference type="NCBI Taxonomy" id="317549"/>
    <lineage>
        <taxon>Eukaryota</taxon>
        <taxon>Metazoa</taxon>
        <taxon>Cnidaria</taxon>
        <taxon>Anthozoa</taxon>
        <taxon>Octocorallia</taxon>
        <taxon>Malacalcyonacea</taxon>
        <taxon>Plexauridae</taxon>
        <taxon>Paramuricea</taxon>
    </lineage>
</organism>
<dbReference type="Gene3D" id="3.30.70.380">
    <property type="entry name" value="Ferrodoxin-fold anticodon-binding domain"/>
    <property type="match status" value="1"/>
</dbReference>
<keyword evidence="5" id="KW-0547">Nucleotide-binding</keyword>
<keyword evidence="14" id="KW-1185">Reference proteome</keyword>
<dbReference type="GO" id="GO:0006432">
    <property type="term" value="P:phenylalanyl-tRNA aminoacylation"/>
    <property type="evidence" value="ECO:0007669"/>
    <property type="project" value="TreeGrafter"/>
</dbReference>
<dbReference type="PROSITE" id="PS50862">
    <property type="entry name" value="AA_TRNA_LIGASE_II"/>
    <property type="match status" value="1"/>
</dbReference>
<keyword evidence="7" id="KW-0648">Protein biosynthesis</keyword>
<keyword evidence="4 13" id="KW-0436">Ligase</keyword>
<dbReference type="AlphaFoldDB" id="A0A7D9LUA7"/>
<evidence type="ECO:0000256" key="9">
    <source>
        <dbReference type="ARBA" id="ARBA00023128"/>
    </source>
</evidence>
<dbReference type="EC" id="6.1.1.20" evidence="3"/>
<dbReference type="CDD" id="cd00496">
    <property type="entry name" value="PheRS_alpha_core"/>
    <property type="match status" value="1"/>
</dbReference>
<evidence type="ECO:0000256" key="1">
    <source>
        <dbReference type="ARBA" id="ARBA00004305"/>
    </source>
</evidence>
<evidence type="ECO:0000256" key="5">
    <source>
        <dbReference type="ARBA" id="ARBA00022741"/>
    </source>
</evidence>
<keyword evidence="6" id="KW-0067">ATP-binding</keyword>
<dbReference type="Pfam" id="PF01409">
    <property type="entry name" value="tRNA-synt_2d"/>
    <property type="match status" value="2"/>
</dbReference>
<dbReference type="InterPro" id="IPR036690">
    <property type="entry name" value="Fdx_antiC-bd_sf"/>
</dbReference>
<evidence type="ECO:0000256" key="10">
    <source>
        <dbReference type="ARBA" id="ARBA00023146"/>
    </source>
</evidence>
<feature type="non-terminal residue" evidence="13">
    <location>
        <position position="392"/>
    </location>
</feature>
<keyword evidence="8" id="KW-0809">Transit peptide</keyword>
<evidence type="ECO:0000256" key="2">
    <source>
        <dbReference type="ARBA" id="ARBA00008226"/>
    </source>
</evidence>